<keyword evidence="4 6" id="KW-1133">Transmembrane helix</keyword>
<organism evidence="8 9">
    <name type="scientific">Methanorbis furvi</name>
    <dbReference type="NCBI Taxonomy" id="3028299"/>
    <lineage>
        <taxon>Archaea</taxon>
        <taxon>Methanobacteriati</taxon>
        <taxon>Methanobacteriota</taxon>
        <taxon>Stenosarchaea group</taxon>
        <taxon>Methanomicrobia</taxon>
        <taxon>Methanomicrobiales</taxon>
        <taxon>Methanocorpusculaceae</taxon>
        <taxon>Methanorbis</taxon>
    </lineage>
</organism>
<evidence type="ECO:0000313" key="8">
    <source>
        <dbReference type="EMBL" id="MDV0441751.1"/>
    </source>
</evidence>
<dbReference type="NCBIfam" id="NF006240">
    <property type="entry name" value="PRK08376.1"/>
    <property type="match status" value="1"/>
</dbReference>
<accession>A0AAE4MCR7</accession>
<name>A0AAE4MCR7_9EURY</name>
<dbReference type="GO" id="GO:0008137">
    <property type="term" value="F:NADH dehydrogenase (ubiquinone) activity"/>
    <property type="evidence" value="ECO:0007669"/>
    <property type="project" value="InterPro"/>
</dbReference>
<dbReference type="RefSeq" id="WP_338094155.1">
    <property type="nucleotide sequence ID" value="NZ_JAWDKA010000004.1"/>
</dbReference>
<evidence type="ECO:0000256" key="5">
    <source>
        <dbReference type="ARBA" id="ARBA00023136"/>
    </source>
</evidence>
<feature type="transmembrane region" description="Helical" evidence="6">
    <location>
        <begin position="179"/>
        <end position="202"/>
    </location>
</feature>
<evidence type="ECO:0000313" key="9">
    <source>
        <dbReference type="Proteomes" id="UP001273136"/>
    </source>
</evidence>
<keyword evidence="2" id="KW-1003">Cell membrane</keyword>
<feature type="transmembrane region" description="Helical" evidence="6">
    <location>
        <begin position="398"/>
        <end position="416"/>
    </location>
</feature>
<feature type="transmembrane region" description="Helical" evidence="6">
    <location>
        <begin position="95"/>
        <end position="116"/>
    </location>
</feature>
<feature type="transmembrane region" description="Helical" evidence="6">
    <location>
        <begin position="39"/>
        <end position="60"/>
    </location>
</feature>
<dbReference type="InterPro" id="IPR050586">
    <property type="entry name" value="CPA3_Na-H_Antiporter_D"/>
</dbReference>
<keyword evidence="3 6" id="KW-0812">Transmembrane</keyword>
<comment type="subcellular location">
    <subcellularLocation>
        <location evidence="1">Cell membrane</location>
        <topology evidence="1">Multi-pass membrane protein</topology>
    </subcellularLocation>
</comment>
<evidence type="ECO:0000256" key="2">
    <source>
        <dbReference type="ARBA" id="ARBA00022475"/>
    </source>
</evidence>
<dbReference type="EMBL" id="JAWDKA010000004">
    <property type="protein sequence ID" value="MDV0441751.1"/>
    <property type="molecule type" value="Genomic_DNA"/>
</dbReference>
<sequence>MNADVLLANLPALLIAVPLFGAFLTPVIGRFLSSIRDAWVILASFVSSLVAILLAAQVYAKGTIVYVFGAAPGVGTIPADSGGIPIRILFTIDGFGALMLISAAIVSFAVILYLTLSQSKRSYRSEFYALYLLLTAGIFGMVSTGDMFNFFVFLEINSLAASALIAYHRNGGLAAEGALKYLIVNTVGALMILFAIGLLYAQYNSLNMAVIASQLTLTSLNILALVLFIAGLGTKAGAVPFHFATPDAYSVAPSGITALMIVASQAGLYGMFRILFSVYGHVFTSETVGWVVIILGVLSMFIGVTMAIPQKDIKRLLSYHAVSQTGYMLLGVGVALAVLGDIALTDAFGRMAMEGGLFHIINHAMYKGLLFLAVGAVIYRTGVWNLNEMGGLGHKMKWTMIFFLIGALAIAGIPPFNGFASKLMIYESTFAFNPAIAVIAMVVSILTLASFMKVFHSVFMGPQLPEYEKVREVPKRMLAGMAILAFFVVAFGLVPDLVVNTLVAPAADALLNQGQYIASVLGGGL</sequence>
<proteinExistence type="predicted"/>
<evidence type="ECO:0000256" key="6">
    <source>
        <dbReference type="SAM" id="Phobius"/>
    </source>
</evidence>
<dbReference type="PRINTS" id="PR01437">
    <property type="entry name" value="NUOXDRDTASE4"/>
</dbReference>
<feature type="transmembrane region" description="Helical" evidence="6">
    <location>
        <begin position="256"/>
        <end position="276"/>
    </location>
</feature>
<feature type="transmembrane region" description="Helical" evidence="6">
    <location>
        <begin position="12"/>
        <end position="32"/>
    </location>
</feature>
<dbReference type="Pfam" id="PF00361">
    <property type="entry name" value="Proton_antipo_M"/>
    <property type="match status" value="1"/>
</dbReference>
<dbReference type="Proteomes" id="UP001273136">
    <property type="component" value="Unassembled WGS sequence"/>
</dbReference>
<dbReference type="InterPro" id="IPR003918">
    <property type="entry name" value="NADH_UbQ_OxRdtase"/>
</dbReference>
<dbReference type="InterPro" id="IPR001750">
    <property type="entry name" value="ND/Mrp_TM"/>
</dbReference>
<dbReference type="AlphaFoldDB" id="A0AAE4MCR7"/>
<feature type="transmembrane region" description="Helical" evidence="6">
    <location>
        <begin position="128"/>
        <end position="144"/>
    </location>
</feature>
<feature type="transmembrane region" description="Helical" evidence="6">
    <location>
        <begin position="436"/>
        <end position="456"/>
    </location>
</feature>
<feature type="transmembrane region" description="Helical" evidence="6">
    <location>
        <begin position="364"/>
        <end position="386"/>
    </location>
</feature>
<feature type="transmembrane region" description="Helical" evidence="6">
    <location>
        <begin position="222"/>
        <end position="244"/>
    </location>
</feature>
<keyword evidence="9" id="KW-1185">Reference proteome</keyword>
<gene>
    <name evidence="8" type="primary">mrpD</name>
    <name evidence="8" type="ORF">McpAg1_09610</name>
</gene>
<feature type="transmembrane region" description="Helical" evidence="6">
    <location>
        <begin position="288"/>
        <end position="309"/>
    </location>
</feature>
<evidence type="ECO:0000256" key="1">
    <source>
        <dbReference type="ARBA" id="ARBA00004651"/>
    </source>
</evidence>
<evidence type="ECO:0000259" key="7">
    <source>
        <dbReference type="Pfam" id="PF00361"/>
    </source>
</evidence>
<dbReference type="GO" id="GO:0005886">
    <property type="term" value="C:plasma membrane"/>
    <property type="evidence" value="ECO:0007669"/>
    <property type="project" value="UniProtKB-SubCell"/>
</dbReference>
<evidence type="ECO:0000256" key="3">
    <source>
        <dbReference type="ARBA" id="ARBA00022692"/>
    </source>
</evidence>
<dbReference type="PANTHER" id="PTHR42703">
    <property type="entry name" value="NADH DEHYDROGENASE"/>
    <property type="match status" value="1"/>
</dbReference>
<feature type="domain" description="NADH:quinone oxidoreductase/Mrp antiporter transmembrane" evidence="7">
    <location>
        <begin position="145"/>
        <end position="446"/>
    </location>
</feature>
<evidence type="ECO:0000256" key="4">
    <source>
        <dbReference type="ARBA" id="ARBA00022989"/>
    </source>
</evidence>
<feature type="transmembrane region" description="Helical" evidence="6">
    <location>
        <begin position="321"/>
        <end position="344"/>
    </location>
</feature>
<comment type="caution">
    <text evidence="8">The sequence shown here is derived from an EMBL/GenBank/DDBJ whole genome shotgun (WGS) entry which is preliminary data.</text>
</comment>
<dbReference type="PANTHER" id="PTHR42703:SF1">
    <property type="entry name" value="NA(+)_H(+) ANTIPORTER SUBUNIT D1"/>
    <property type="match status" value="1"/>
</dbReference>
<protein>
    <submittedName>
        <fullName evidence="8">Na(+)/H(+) antiporter subunit D</fullName>
    </submittedName>
</protein>
<dbReference type="GO" id="GO:0042773">
    <property type="term" value="P:ATP synthesis coupled electron transport"/>
    <property type="evidence" value="ECO:0007669"/>
    <property type="project" value="InterPro"/>
</dbReference>
<feature type="transmembrane region" description="Helical" evidence="6">
    <location>
        <begin position="477"/>
        <end position="494"/>
    </location>
</feature>
<reference evidence="8" key="1">
    <citation type="submission" date="2023-06" db="EMBL/GenBank/DDBJ databases">
        <title>Genome sequence of Methancorpusculaceae sp. Ag1.</title>
        <authorList>
            <person name="Protasov E."/>
            <person name="Platt K."/>
            <person name="Poehlein A."/>
            <person name="Daniel R."/>
            <person name="Brune A."/>
        </authorList>
    </citation>
    <scope>NUCLEOTIDE SEQUENCE</scope>
    <source>
        <strain evidence="8">Ag1</strain>
    </source>
</reference>
<keyword evidence="5 6" id="KW-0472">Membrane</keyword>